<dbReference type="EMBL" id="CP015249">
    <property type="protein sequence ID" value="ANB17158.1"/>
    <property type="molecule type" value="Genomic_DNA"/>
</dbReference>
<reference evidence="1 2" key="1">
    <citation type="submission" date="2016-04" db="EMBL/GenBank/DDBJ databases">
        <title>Complete genome sequence of Dokdonella koreensis DS-123T.</title>
        <authorList>
            <person name="Kim J.F."/>
            <person name="Lee H."/>
            <person name="Kwak M.-J."/>
        </authorList>
    </citation>
    <scope>NUCLEOTIDE SEQUENCE [LARGE SCALE GENOMIC DNA]</scope>
    <source>
        <strain evidence="1 2">DS-123</strain>
    </source>
</reference>
<sequence>MTFLNRGVHAVARRARPVKPDARCRSGEKNPAMQRVTTEATLPCGRKTIVSNSSETERLVR</sequence>
<organism evidence="1 2">
    <name type="scientific">Dokdonella koreensis DS-123</name>
    <dbReference type="NCBI Taxonomy" id="1300342"/>
    <lineage>
        <taxon>Bacteria</taxon>
        <taxon>Pseudomonadati</taxon>
        <taxon>Pseudomonadota</taxon>
        <taxon>Gammaproteobacteria</taxon>
        <taxon>Lysobacterales</taxon>
        <taxon>Rhodanobacteraceae</taxon>
        <taxon>Dokdonella</taxon>
    </lineage>
</organism>
<gene>
    <name evidence="1" type="ORF">I596_1128</name>
</gene>
<name>A0A160DSA6_9GAMM</name>
<dbReference type="KEGG" id="dko:I596_1128"/>
<accession>A0A160DSA6</accession>
<keyword evidence="2" id="KW-1185">Reference proteome</keyword>
<proteinExistence type="predicted"/>
<dbReference type="Proteomes" id="UP000076830">
    <property type="component" value="Chromosome"/>
</dbReference>
<evidence type="ECO:0000313" key="2">
    <source>
        <dbReference type="Proteomes" id="UP000076830"/>
    </source>
</evidence>
<evidence type="ECO:0000313" key="1">
    <source>
        <dbReference type="EMBL" id="ANB17158.1"/>
    </source>
</evidence>
<dbReference type="AlphaFoldDB" id="A0A160DSA6"/>
<protein>
    <submittedName>
        <fullName evidence="1">Uncharacterized protein</fullName>
    </submittedName>
</protein>